<evidence type="ECO:0000256" key="1">
    <source>
        <dbReference type="SAM" id="SignalP"/>
    </source>
</evidence>
<feature type="chain" id="PRO_5043553583" evidence="1">
    <location>
        <begin position="24"/>
        <end position="98"/>
    </location>
</feature>
<dbReference type="EMBL" id="JARQZJ010000101">
    <property type="protein sequence ID" value="KAK9886574.1"/>
    <property type="molecule type" value="Genomic_DNA"/>
</dbReference>
<name>A0AAW1V3X5_9CUCU</name>
<proteinExistence type="predicted"/>
<organism evidence="2 3">
    <name type="scientific">Henosepilachna vigintioctopunctata</name>
    <dbReference type="NCBI Taxonomy" id="420089"/>
    <lineage>
        <taxon>Eukaryota</taxon>
        <taxon>Metazoa</taxon>
        <taxon>Ecdysozoa</taxon>
        <taxon>Arthropoda</taxon>
        <taxon>Hexapoda</taxon>
        <taxon>Insecta</taxon>
        <taxon>Pterygota</taxon>
        <taxon>Neoptera</taxon>
        <taxon>Endopterygota</taxon>
        <taxon>Coleoptera</taxon>
        <taxon>Polyphaga</taxon>
        <taxon>Cucujiformia</taxon>
        <taxon>Coccinelloidea</taxon>
        <taxon>Coccinellidae</taxon>
        <taxon>Epilachninae</taxon>
        <taxon>Epilachnini</taxon>
        <taxon>Henosepilachna</taxon>
    </lineage>
</organism>
<evidence type="ECO:0000313" key="2">
    <source>
        <dbReference type="EMBL" id="KAK9886574.1"/>
    </source>
</evidence>
<feature type="signal peptide" evidence="1">
    <location>
        <begin position="1"/>
        <end position="23"/>
    </location>
</feature>
<keyword evidence="1" id="KW-0732">Signal</keyword>
<dbReference type="AlphaFoldDB" id="A0AAW1V3X5"/>
<keyword evidence="3" id="KW-1185">Reference proteome</keyword>
<evidence type="ECO:0000313" key="3">
    <source>
        <dbReference type="Proteomes" id="UP001431783"/>
    </source>
</evidence>
<dbReference type="Proteomes" id="UP001431783">
    <property type="component" value="Unassembled WGS sequence"/>
</dbReference>
<protein>
    <submittedName>
        <fullName evidence="2">Uncharacterized protein</fullName>
    </submittedName>
</protein>
<sequence length="98" mass="11409">MSTLQIKYGLLLVLIGFVRVTSGYLAKRSVTDDSVTRYLTERICVWNEVCKEEFQRHFKCKCPEHFFCRAPGRYYNAYCSMTGTGYIWDQPSFQAADV</sequence>
<accession>A0AAW1V3X5</accession>
<gene>
    <name evidence="2" type="ORF">WA026_017504</name>
</gene>
<comment type="caution">
    <text evidence="2">The sequence shown here is derived from an EMBL/GenBank/DDBJ whole genome shotgun (WGS) entry which is preliminary data.</text>
</comment>
<reference evidence="2 3" key="1">
    <citation type="submission" date="2023-03" db="EMBL/GenBank/DDBJ databases">
        <title>Genome insight into feeding habits of ladybird beetles.</title>
        <authorList>
            <person name="Li H.-S."/>
            <person name="Huang Y.-H."/>
            <person name="Pang H."/>
        </authorList>
    </citation>
    <scope>NUCLEOTIDE SEQUENCE [LARGE SCALE GENOMIC DNA]</scope>
    <source>
        <strain evidence="2">SYSU_2023b</strain>
        <tissue evidence="2">Whole body</tissue>
    </source>
</reference>